<feature type="region of interest" description="Disordered" evidence="1">
    <location>
        <begin position="309"/>
        <end position="641"/>
    </location>
</feature>
<proteinExistence type="predicted"/>
<evidence type="ECO:0000313" key="2">
    <source>
        <dbReference type="EMBL" id="EEN52193.1"/>
    </source>
</evidence>
<gene>
    <name evidence="2" type="ORF">BRAFLDRAFT_118023</name>
</gene>
<dbReference type="InterPro" id="IPR036397">
    <property type="entry name" value="RNaseH_sf"/>
</dbReference>
<dbReference type="EMBL" id="GG666583">
    <property type="protein sequence ID" value="EEN52193.1"/>
    <property type="molecule type" value="Genomic_DNA"/>
</dbReference>
<protein>
    <recommendedName>
        <fullName evidence="3">Exonuclease domain-containing protein</fullName>
    </recommendedName>
</protein>
<dbReference type="SUPFAM" id="SSF53098">
    <property type="entry name" value="Ribonuclease H-like"/>
    <property type="match status" value="1"/>
</dbReference>
<evidence type="ECO:0008006" key="3">
    <source>
        <dbReference type="Google" id="ProtNLM"/>
    </source>
</evidence>
<dbReference type="AlphaFoldDB" id="C3Z5T0"/>
<dbReference type="Gene3D" id="3.30.420.10">
    <property type="entry name" value="Ribonuclease H-like superfamily/Ribonuclease H"/>
    <property type="match status" value="1"/>
</dbReference>
<name>C3Z5T0_BRAFL</name>
<dbReference type="eggNOG" id="ENOG502T2BN">
    <property type="taxonomic scope" value="Eukaryota"/>
</dbReference>
<organism>
    <name type="scientific">Branchiostoma floridae</name>
    <name type="common">Florida lancelet</name>
    <name type="synonym">Amphioxus</name>
    <dbReference type="NCBI Taxonomy" id="7739"/>
    <lineage>
        <taxon>Eukaryota</taxon>
        <taxon>Metazoa</taxon>
        <taxon>Chordata</taxon>
        <taxon>Cephalochordata</taxon>
        <taxon>Leptocardii</taxon>
        <taxon>Amphioxiformes</taxon>
        <taxon>Branchiostomatidae</taxon>
        <taxon>Branchiostoma</taxon>
    </lineage>
</organism>
<feature type="compositionally biased region" description="Basic and acidic residues" evidence="1">
    <location>
        <begin position="309"/>
        <end position="349"/>
    </location>
</feature>
<feature type="compositionally biased region" description="Basic residues" evidence="1">
    <location>
        <begin position="408"/>
        <end position="417"/>
    </location>
</feature>
<dbReference type="InterPro" id="IPR012337">
    <property type="entry name" value="RNaseH-like_sf"/>
</dbReference>
<feature type="compositionally biased region" description="Basic and acidic residues" evidence="1">
    <location>
        <begin position="525"/>
        <end position="542"/>
    </location>
</feature>
<dbReference type="GO" id="GO:0003676">
    <property type="term" value="F:nucleic acid binding"/>
    <property type="evidence" value="ECO:0007669"/>
    <property type="project" value="InterPro"/>
</dbReference>
<feature type="compositionally biased region" description="Basic and acidic residues" evidence="1">
    <location>
        <begin position="358"/>
        <end position="371"/>
    </location>
</feature>
<reference evidence="2" key="1">
    <citation type="journal article" date="2008" name="Nature">
        <title>The amphioxus genome and the evolution of the chordate karyotype.</title>
        <authorList>
            <consortium name="US DOE Joint Genome Institute (JGI-PGF)"/>
            <person name="Putnam N.H."/>
            <person name="Butts T."/>
            <person name="Ferrier D.E.K."/>
            <person name="Furlong R.F."/>
            <person name="Hellsten U."/>
            <person name="Kawashima T."/>
            <person name="Robinson-Rechavi M."/>
            <person name="Shoguchi E."/>
            <person name="Terry A."/>
            <person name="Yu J.-K."/>
            <person name="Benito-Gutierrez E.L."/>
            <person name="Dubchak I."/>
            <person name="Garcia-Fernandez J."/>
            <person name="Gibson-Brown J.J."/>
            <person name="Grigoriev I.V."/>
            <person name="Horton A.C."/>
            <person name="de Jong P.J."/>
            <person name="Jurka J."/>
            <person name="Kapitonov V.V."/>
            <person name="Kohara Y."/>
            <person name="Kuroki Y."/>
            <person name="Lindquist E."/>
            <person name="Lucas S."/>
            <person name="Osoegawa K."/>
            <person name="Pennacchio L.A."/>
            <person name="Salamov A.A."/>
            <person name="Satou Y."/>
            <person name="Sauka-Spengler T."/>
            <person name="Schmutz J."/>
            <person name="Shin-I T."/>
            <person name="Toyoda A."/>
            <person name="Bronner-Fraser M."/>
            <person name="Fujiyama A."/>
            <person name="Holland L.Z."/>
            <person name="Holland P.W.H."/>
            <person name="Satoh N."/>
            <person name="Rokhsar D.S."/>
        </authorList>
    </citation>
    <scope>NUCLEOTIDE SEQUENCE [LARGE SCALE GENOMIC DNA]</scope>
    <source>
        <strain evidence="2">S238N-H82</strain>
        <tissue evidence="2">Testes</tissue>
    </source>
</reference>
<sequence length="703" mass="80490">MDPEAAVTDLQPLLLFFDCEAAAGNVFRHDIIEVAVKCQPDLHPTAEFDSLIHTDQRIGSFGQENGLTARVLEGQPTFPEVLDQLLAWCSGVVEQVNTLTNCNHYPGRHRAMVDVQLLIKVFYETPLHQFLDTLPIFSTEEWYEFYQTKKEIQKDKREFGDKLLFLNEVERKFAVRSLVKNGLNYGGLKHLYQQCRSVEHFKQEMRDMMETNVKTLSIKKIADHFRCENLPQLGTIPKPKATTTTLVPRQGRSTIFDIDDVATSQGDHEKGLMKRPNTGMSFQKIKKELEKSTTVVRGKGARRRHICQERSKVDIGKKSEAGHKERQLGRDCSLRGKTSEKFVRTDETWRMPGQTRASRHESSEDRGERSNTRPPVSTYAQILTGTKTQEDDGNEVTCTAQESEGKVTRTRSLHKTQKKAEDSKTSKEDTNKQKSGWNKKQGKYWSGQKVQDGEPPWTPNRRRRKRWPDLFKSEHQHQHSEGKHFNSSPQQPKGEKESLAKGPCCRNGEKCRCGRHGKLPRSNFRKPERSIDQKPRNEENFVAKKNCSCGLPHGGDITKSNTTKMSQVVGAGRSSEPSAQPTRSKKEQRPPRPSSAKYDVLSTQDGRKNRDGPKDGRKNRDGPKDGRKRREGPKEDAEEDLDVSIEELLPFKNPAYKYLFTPVAEMDASTAEDFTRLIYLYNQEHFRHKETEAELTTPLWRKL</sequence>
<feature type="compositionally biased region" description="Basic and acidic residues" evidence="1">
    <location>
        <begin position="467"/>
        <end position="484"/>
    </location>
</feature>
<feature type="compositionally biased region" description="Polar residues" evidence="1">
    <location>
        <begin position="372"/>
        <end position="387"/>
    </location>
</feature>
<feature type="compositionally biased region" description="Basic and acidic residues" evidence="1">
    <location>
        <begin position="605"/>
        <end position="625"/>
    </location>
</feature>
<feature type="compositionally biased region" description="Basic and acidic residues" evidence="1">
    <location>
        <begin position="418"/>
        <end position="432"/>
    </location>
</feature>
<dbReference type="InParanoid" id="C3Z5T0"/>
<evidence type="ECO:0000256" key="1">
    <source>
        <dbReference type="SAM" id="MobiDB-lite"/>
    </source>
</evidence>
<accession>C3Z5T0</accession>